<evidence type="ECO:0000256" key="1">
    <source>
        <dbReference type="ARBA" id="ARBA00004651"/>
    </source>
</evidence>
<feature type="transmembrane region" description="Helical" evidence="6">
    <location>
        <begin position="243"/>
        <end position="264"/>
    </location>
</feature>
<proteinExistence type="predicted"/>
<dbReference type="SUPFAM" id="SSF103473">
    <property type="entry name" value="MFS general substrate transporter"/>
    <property type="match status" value="1"/>
</dbReference>
<feature type="transmembrane region" description="Helical" evidence="6">
    <location>
        <begin position="366"/>
        <end position="388"/>
    </location>
</feature>
<feature type="transmembrane region" description="Helical" evidence="6">
    <location>
        <begin position="140"/>
        <end position="161"/>
    </location>
</feature>
<dbReference type="PANTHER" id="PTHR43124:SF3">
    <property type="entry name" value="CHLORAMPHENICOL EFFLUX PUMP RV0191"/>
    <property type="match status" value="1"/>
</dbReference>
<accession>A0ABV6RUE6</accession>
<dbReference type="Pfam" id="PF07690">
    <property type="entry name" value="MFS_1"/>
    <property type="match status" value="1"/>
</dbReference>
<keyword evidence="5 6" id="KW-0472">Membrane</keyword>
<name>A0ABV6RUE6_9GAMM</name>
<feature type="transmembrane region" description="Helical" evidence="6">
    <location>
        <begin position="207"/>
        <end position="231"/>
    </location>
</feature>
<keyword evidence="4 6" id="KW-1133">Transmembrane helix</keyword>
<evidence type="ECO:0000313" key="8">
    <source>
        <dbReference type="EMBL" id="MFC0680595.1"/>
    </source>
</evidence>
<feature type="transmembrane region" description="Helical" evidence="6">
    <location>
        <begin position="45"/>
        <end position="69"/>
    </location>
</feature>
<sequence>MRKGRQVQRRVEVTVVAASVVVLTGVQGISPALPGLQDSLGLDDAGVSLIMLVYVVAAAVASFPSGVLANRFGTRAVLAWALTLFGTGGVMLALEGSFPVLLVVRTVQGAAFGAVLALTIAALADASGRAELARTQSRRVVAMSLGESVLPVVAGVLIVLAGEFSVFWLQALALPAAVACAAALPARGAVPRASGASAGSALKALRTPFAGAVQAPGFVRFFLKFAVLTYFPLFAGRDHGMSAAAVGLVVGAAGLLATVSAAATPRILRRLSIPACTVVALLLSGAPLVLVVVAPGAGWLTVLLLLWGVGDGIIAVLNNVTASLAAPPDARSAFIGLTGTIRNVGKLTAPGVGALASGFLSVGGTIAMIGGASLLALAAVPFIAAGLAGRPGGDSESPPGREGR</sequence>
<feature type="domain" description="Major facilitator superfamily (MFS) profile" evidence="7">
    <location>
        <begin position="11"/>
        <end position="388"/>
    </location>
</feature>
<protein>
    <submittedName>
        <fullName evidence="8">MFS transporter</fullName>
    </submittedName>
</protein>
<dbReference type="RefSeq" id="WP_386672486.1">
    <property type="nucleotide sequence ID" value="NZ_JBHLTG010000006.1"/>
</dbReference>
<feature type="transmembrane region" description="Helical" evidence="6">
    <location>
        <begin position="271"/>
        <end position="293"/>
    </location>
</feature>
<feature type="transmembrane region" description="Helical" evidence="6">
    <location>
        <begin position="12"/>
        <end position="33"/>
    </location>
</feature>
<comment type="subcellular location">
    <subcellularLocation>
        <location evidence="1">Cell membrane</location>
        <topology evidence="1">Multi-pass membrane protein</topology>
    </subcellularLocation>
</comment>
<evidence type="ECO:0000259" key="7">
    <source>
        <dbReference type="PROSITE" id="PS50850"/>
    </source>
</evidence>
<reference evidence="8 9" key="1">
    <citation type="submission" date="2024-09" db="EMBL/GenBank/DDBJ databases">
        <authorList>
            <person name="Sun Q."/>
            <person name="Mori K."/>
        </authorList>
    </citation>
    <scope>NUCLEOTIDE SEQUENCE [LARGE SCALE GENOMIC DNA]</scope>
    <source>
        <strain evidence="8 9">KCTC 23076</strain>
    </source>
</reference>
<feature type="transmembrane region" description="Helical" evidence="6">
    <location>
        <begin position="106"/>
        <end position="128"/>
    </location>
</feature>
<organism evidence="8 9">
    <name type="scientific">Lysobacter korlensis</name>
    <dbReference type="NCBI Taxonomy" id="553636"/>
    <lineage>
        <taxon>Bacteria</taxon>
        <taxon>Pseudomonadati</taxon>
        <taxon>Pseudomonadota</taxon>
        <taxon>Gammaproteobacteria</taxon>
        <taxon>Lysobacterales</taxon>
        <taxon>Lysobacteraceae</taxon>
        <taxon>Lysobacter</taxon>
    </lineage>
</organism>
<evidence type="ECO:0000256" key="2">
    <source>
        <dbReference type="ARBA" id="ARBA00022475"/>
    </source>
</evidence>
<evidence type="ECO:0000313" key="9">
    <source>
        <dbReference type="Proteomes" id="UP001589896"/>
    </source>
</evidence>
<feature type="transmembrane region" description="Helical" evidence="6">
    <location>
        <begin position="299"/>
        <end position="317"/>
    </location>
</feature>
<dbReference type="Gene3D" id="1.20.1250.20">
    <property type="entry name" value="MFS general substrate transporter like domains"/>
    <property type="match status" value="1"/>
</dbReference>
<dbReference type="InterPro" id="IPR050189">
    <property type="entry name" value="MFS_Efflux_Transporters"/>
</dbReference>
<dbReference type="PROSITE" id="PS50850">
    <property type="entry name" value="MFS"/>
    <property type="match status" value="1"/>
</dbReference>
<dbReference type="InterPro" id="IPR020846">
    <property type="entry name" value="MFS_dom"/>
</dbReference>
<dbReference type="EMBL" id="JBHLTG010000006">
    <property type="protein sequence ID" value="MFC0680595.1"/>
    <property type="molecule type" value="Genomic_DNA"/>
</dbReference>
<keyword evidence="3 6" id="KW-0812">Transmembrane</keyword>
<comment type="caution">
    <text evidence="8">The sequence shown here is derived from an EMBL/GenBank/DDBJ whole genome shotgun (WGS) entry which is preliminary data.</text>
</comment>
<evidence type="ECO:0000256" key="3">
    <source>
        <dbReference type="ARBA" id="ARBA00022692"/>
    </source>
</evidence>
<keyword evidence="2" id="KW-1003">Cell membrane</keyword>
<keyword evidence="9" id="KW-1185">Reference proteome</keyword>
<dbReference type="InterPro" id="IPR036259">
    <property type="entry name" value="MFS_trans_sf"/>
</dbReference>
<feature type="transmembrane region" description="Helical" evidence="6">
    <location>
        <begin position="76"/>
        <end position="94"/>
    </location>
</feature>
<gene>
    <name evidence="8" type="ORF">ACFFGH_22420</name>
</gene>
<dbReference type="InterPro" id="IPR011701">
    <property type="entry name" value="MFS"/>
</dbReference>
<dbReference type="Proteomes" id="UP001589896">
    <property type="component" value="Unassembled WGS sequence"/>
</dbReference>
<evidence type="ECO:0000256" key="4">
    <source>
        <dbReference type="ARBA" id="ARBA00022989"/>
    </source>
</evidence>
<evidence type="ECO:0000256" key="6">
    <source>
        <dbReference type="SAM" id="Phobius"/>
    </source>
</evidence>
<feature type="transmembrane region" description="Helical" evidence="6">
    <location>
        <begin position="167"/>
        <end position="186"/>
    </location>
</feature>
<evidence type="ECO:0000256" key="5">
    <source>
        <dbReference type="ARBA" id="ARBA00023136"/>
    </source>
</evidence>
<dbReference type="PANTHER" id="PTHR43124">
    <property type="entry name" value="PURINE EFFLUX PUMP PBUE"/>
    <property type="match status" value="1"/>
</dbReference>